<gene>
    <name evidence="1" type="ORF">GSONMT00004998001</name>
</gene>
<reference evidence="1" key="2">
    <citation type="submission" date="2014-03" db="EMBL/GenBank/DDBJ databases">
        <authorList>
            <person name="Genoscope - CEA"/>
        </authorList>
    </citation>
    <scope>NUCLEOTIDE SEQUENCE</scope>
</reference>
<accession>A0A060YAI1</accession>
<organism evidence="1 2">
    <name type="scientific">Oncorhynchus mykiss</name>
    <name type="common">Rainbow trout</name>
    <name type="synonym">Salmo gairdneri</name>
    <dbReference type="NCBI Taxonomy" id="8022"/>
    <lineage>
        <taxon>Eukaryota</taxon>
        <taxon>Metazoa</taxon>
        <taxon>Chordata</taxon>
        <taxon>Craniata</taxon>
        <taxon>Vertebrata</taxon>
        <taxon>Euteleostomi</taxon>
        <taxon>Actinopterygii</taxon>
        <taxon>Neopterygii</taxon>
        <taxon>Teleostei</taxon>
        <taxon>Protacanthopterygii</taxon>
        <taxon>Salmoniformes</taxon>
        <taxon>Salmonidae</taxon>
        <taxon>Salmoninae</taxon>
        <taxon>Oncorhynchus</taxon>
    </lineage>
</organism>
<dbReference type="PaxDb" id="8022-A0A060YAI1"/>
<dbReference type="AlphaFoldDB" id="A0A060YAI1"/>
<dbReference type="EMBL" id="FR909080">
    <property type="protein sequence ID" value="CDQ88953.1"/>
    <property type="molecule type" value="Genomic_DNA"/>
</dbReference>
<dbReference type="STRING" id="8022.A0A060YAI1"/>
<protein>
    <submittedName>
        <fullName evidence="1">Uncharacterized protein</fullName>
    </submittedName>
</protein>
<sequence length="115" mass="13071">MSTKFLLQRCEKGTLTHGSVVDGRFEGFIQTHQGMYYVEPSERYLRDKDVPYHSVIYHEGDIMSYPMTGCHQNPSIVLQGLVTATVPDLRKTTLLFSSLEKETPAVNRGLFFQLA</sequence>
<evidence type="ECO:0000313" key="1">
    <source>
        <dbReference type="EMBL" id="CDQ88953.1"/>
    </source>
</evidence>
<evidence type="ECO:0000313" key="2">
    <source>
        <dbReference type="Proteomes" id="UP000193380"/>
    </source>
</evidence>
<name>A0A060YAI1_ONCMY</name>
<dbReference type="Proteomes" id="UP000193380">
    <property type="component" value="Unassembled WGS sequence"/>
</dbReference>
<proteinExistence type="predicted"/>
<reference evidence="1" key="1">
    <citation type="journal article" date="2014" name="Nat. Commun.">
        <title>The rainbow trout genome provides novel insights into evolution after whole-genome duplication in vertebrates.</title>
        <authorList>
            <person name="Berthelot C."/>
            <person name="Brunet F."/>
            <person name="Chalopin D."/>
            <person name="Juanchich A."/>
            <person name="Bernard M."/>
            <person name="Noel B."/>
            <person name="Bento P."/>
            <person name="Da Silva C."/>
            <person name="Labadie K."/>
            <person name="Alberti A."/>
            <person name="Aury J.M."/>
            <person name="Louis A."/>
            <person name="Dehais P."/>
            <person name="Bardou P."/>
            <person name="Montfort J."/>
            <person name="Klopp C."/>
            <person name="Cabau C."/>
            <person name="Gaspin C."/>
            <person name="Thorgaard G.H."/>
            <person name="Boussaha M."/>
            <person name="Quillet E."/>
            <person name="Guyomard R."/>
            <person name="Galiana D."/>
            <person name="Bobe J."/>
            <person name="Volff J.N."/>
            <person name="Genet C."/>
            <person name="Wincker P."/>
            <person name="Jaillon O."/>
            <person name="Roest Crollius H."/>
            <person name="Guiguen Y."/>
        </authorList>
    </citation>
    <scope>NUCLEOTIDE SEQUENCE [LARGE SCALE GENOMIC DNA]</scope>
</reference>